<dbReference type="EMBL" id="CABPRV010000006">
    <property type="protein sequence ID" value="VVE14977.1"/>
    <property type="molecule type" value="Genomic_DNA"/>
</dbReference>
<evidence type="ECO:0000313" key="1">
    <source>
        <dbReference type="EMBL" id="VVE14977.1"/>
    </source>
</evidence>
<proteinExistence type="predicted"/>
<gene>
    <name evidence="1" type="ORF">PCA20602_02835</name>
</gene>
<protein>
    <submittedName>
        <fullName evidence="1">Uncharacterized protein</fullName>
    </submittedName>
</protein>
<reference evidence="1 2" key="1">
    <citation type="submission" date="2019-08" db="EMBL/GenBank/DDBJ databases">
        <authorList>
            <person name="Peeters C."/>
        </authorList>
    </citation>
    <scope>NUCLEOTIDE SEQUENCE [LARGE SCALE GENOMIC DNA]</scope>
    <source>
        <strain evidence="1 2">LMG 20602</strain>
    </source>
</reference>
<sequence length="58" mass="6260">MVTIGIDAKHANKLHQLEDSTVPKIKMGAGSARNRTHGHLTCGRVHRYRPKAATVSAA</sequence>
<evidence type="ECO:0000313" key="2">
    <source>
        <dbReference type="Proteomes" id="UP000366065"/>
    </source>
</evidence>
<dbReference type="Proteomes" id="UP000366065">
    <property type="component" value="Unassembled WGS sequence"/>
</dbReference>
<comment type="caution">
    <text evidence="1">The sequence shown here is derived from an EMBL/GenBank/DDBJ whole genome shotgun (WGS) entry which is preliminary data.</text>
</comment>
<keyword evidence="2" id="KW-1185">Reference proteome</keyword>
<name>A0ABY6W1J0_9BURK</name>
<accession>A0ABY6W1J0</accession>
<organism evidence="1 2">
    <name type="scientific">Pandoraea capi</name>
    <dbReference type="NCBI Taxonomy" id="2508286"/>
    <lineage>
        <taxon>Bacteria</taxon>
        <taxon>Pseudomonadati</taxon>
        <taxon>Pseudomonadota</taxon>
        <taxon>Betaproteobacteria</taxon>
        <taxon>Burkholderiales</taxon>
        <taxon>Burkholderiaceae</taxon>
        <taxon>Pandoraea</taxon>
    </lineage>
</organism>